<feature type="region of interest" description="Disordered" evidence="8">
    <location>
        <begin position="1094"/>
        <end position="1119"/>
    </location>
</feature>
<dbReference type="Pfam" id="PF25577">
    <property type="entry name" value="TPR_TAF2_C"/>
    <property type="match status" value="1"/>
</dbReference>
<feature type="region of interest" description="Disordered" evidence="8">
    <location>
        <begin position="1229"/>
        <end position="1276"/>
    </location>
</feature>
<dbReference type="EnsemblMetazoa" id="XM_022816562">
    <property type="protein sequence ID" value="XP_022672297"/>
    <property type="gene ID" value="LOC111254991"/>
</dbReference>
<dbReference type="EnsemblMetazoa" id="XM_022816572">
    <property type="protein sequence ID" value="XP_022672307"/>
    <property type="gene ID" value="LOC111254991"/>
</dbReference>
<accession>A0A7M7KXH6</accession>
<dbReference type="SUPFAM" id="SSF55486">
    <property type="entry name" value="Metalloproteases ('zincins'), catalytic domain"/>
    <property type="match status" value="1"/>
</dbReference>
<feature type="compositionally biased region" description="Polar residues" evidence="8">
    <location>
        <begin position="1202"/>
        <end position="1215"/>
    </location>
</feature>
<protein>
    <recommendedName>
        <fullName evidence="3">Transcription initiation factor TFIID subunit 2</fullName>
    </recommendedName>
    <alternativeName>
        <fullName evidence="7">Transcription initiation factor TFIID 150 kDa subunit</fullName>
    </alternativeName>
</protein>
<dbReference type="Gene3D" id="1.10.390.10">
    <property type="entry name" value="Neutral Protease Domain 2"/>
    <property type="match status" value="1"/>
</dbReference>
<evidence type="ECO:0000256" key="6">
    <source>
        <dbReference type="ARBA" id="ARBA00023242"/>
    </source>
</evidence>
<dbReference type="InParanoid" id="A0A7M7KXH6"/>
<dbReference type="PANTHER" id="PTHR15137">
    <property type="entry name" value="TRANSCRIPTION INITIATION FACTOR TFIID"/>
    <property type="match status" value="1"/>
</dbReference>
<evidence type="ECO:0000256" key="7">
    <source>
        <dbReference type="ARBA" id="ARBA00033345"/>
    </source>
</evidence>
<proteinExistence type="inferred from homology"/>
<evidence type="ECO:0000313" key="12">
    <source>
        <dbReference type="EnsemblMetazoa" id="XP_022672279"/>
    </source>
</evidence>
<evidence type="ECO:0000259" key="10">
    <source>
        <dbReference type="Pfam" id="PF25316"/>
    </source>
</evidence>
<dbReference type="InterPro" id="IPR057991">
    <property type="entry name" value="TPR_TAF2_C"/>
</dbReference>
<comment type="subcellular location">
    <subcellularLocation>
        <location evidence="1">Nucleus</location>
    </subcellularLocation>
</comment>
<feature type="domain" description="Peptidase M1 membrane alanine aminopeptidase" evidence="9">
    <location>
        <begin position="279"/>
        <end position="467"/>
    </location>
</feature>
<evidence type="ECO:0000256" key="3">
    <source>
        <dbReference type="ARBA" id="ARBA00017363"/>
    </source>
</evidence>
<dbReference type="GO" id="GO:0051123">
    <property type="term" value="P:RNA polymerase II preinitiation complex assembly"/>
    <property type="evidence" value="ECO:0007669"/>
    <property type="project" value="UniProtKB-ARBA"/>
</dbReference>
<dbReference type="RefSeq" id="XP_022672307.1">
    <property type="nucleotide sequence ID" value="XM_022816572.1"/>
</dbReference>
<dbReference type="InterPro" id="IPR042097">
    <property type="entry name" value="Aminopeptidase_N-like_N_sf"/>
</dbReference>
<sequence length="1276" mass="142135">MKSESATSNRVTERERPYKLLQQVLCITAINFQRQSLIGLVELTLNPIKNNVRWVRLNCKQCKIYRIRVNDVHDSAFTYNDPTMEICQDEAKAKQRNLDYFSQAHLSAVSAVDGSLGYGEVSVRIPSDVTITADCPFRVAVEFSLERPAGGMQFVVPDGEGSLQERAAHCFTYGWHNSSRLWFPCIDTFCDPCTWKMEFTVDSYLTVVAPGDLVEVVFTPESTKKKTFHYSLTIPTSAPNIAVAIGPFDILVDPNMHEVTHFCLPQLLPQLRQSTSFLHEAFEFYEELLSTRYPYSCYKQVFVAEAYEDVCAYSSMSILSTSLLHTRHIIEQTYVSRRLMASAVASQFFGAFISPLSWSDVWLPLGITSYLTGQYSRKAFGNNEYRYHLMQDLEEVCSYEVEYGGVVLDSSGSEQPGVNFHFPVNHLHTLSPTFLEIVRKKAHLVIRMLENRLGKELLLQVFNKLLSLAASATKGTAGQDNMLVSSSSFQKAVFLVTGKEIGTFIEHWVRQGGHAKFVGHFSFNRKRNTVELEIRQPDVGMTGVKKYNGPLIIAIQELDGTFRHTLQIEEISSKHDITCHSKSRRNKKKKIPLATGEEVDMDLSAMDLDSPVLWLRLDPDMLLLRQGHVDQQDFHWRYQLRYERDITAQLLAIKELSKMSSNDTRIALTEIIENEQCFYRVRCAAAFCLQQVANTMQTWPGPLAMIGIFRKLYGSYASPSMVKQNNFSNFQQYFLQQAIPKAMAGLRTVHRICPPEVLAFLLDLFKYNENSKNRYSDCYYRRALIDALAETVTPVVSVVLNQSSSKVMVESMSEETKSILEEVTRCLNLEKLLPGYKLVCTIGCLFAIRRLQKMGHIPNSAGLFQDYASVHQFEDVRMAALEMLVDYTSTDGNVEDLNYLLDVVENDPLPRVRLHVLRALTSNPPFSKRESGTHSSAFNSDQLVERLWTMMNSKFSHDSKLRCALVDLYHVLYGRGRPQCLPMPELGVVFNLREKRAQLNASTIACQDEVGQSSPPIHFDRWAAAADNQADNEHDDHLNVDSFVPSIHGDHKRIKIDHTSSDSFSLPPISVAASDGQQDKQPLGFDASMFPHRSDSPMSNTVSDNGGGVGSGCGQSSIGSSSVALATAGNIIGSAAEAAVSTTETISDVPVDATMIGGSVPFGTPLAIDGVPSSGSASSKHKKKKKKKDKKHKKRDKASLGDASSSQDKQVSGASQPLAEVLADVNCIGDNSMGAGGELSSTQASPSSLHPQSNDDHSNPPTNIPLLNESPIHEDI</sequence>
<dbReference type="OrthoDB" id="308861at2759"/>
<name>A0A7M7KXH6_VARDE</name>
<dbReference type="InterPro" id="IPR016024">
    <property type="entry name" value="ARM-type_fold"/>
</dbReference>
<organism evidence="12 13">
    <name type="scientific">Varroa destructor</name>
    <name type="common">Honeybee mite</name>
    <dbReference type="NCBI Taxonomy" id="109461"/>
    <lineage>
        <taxon>Eukaryota</taxon>
        <taxon>Metazoa</taxon>
        <taxon>Ecdysozoa</taxon>
        <taxon>Arthropoda</taxon>
        <taxon>Chelicerata</taxon>
        <taxon>Arachnida</taxon>
        <taxon>Acari</taxon>
        <taxon>Parasitiformes</taxon>
        <taxon>Mesostigmata</taxon>
        <taxon>Gamasina</taxon>
        <taxon>Dermanyssoidea</taxon>
        <taxon>Varroidae</taxon>
        <taxon>Varroa</taxon>
    </lineage>
</organism>
<keyword evidence="4" id="KW-0805">Transcription regulation</keyword>
<dbReference type="Proteomes" id="UP000594260">
    <property type="component" value="Unplaced"/>
</dbReference>
<reference evidence="12" key="1">
    <citation type="submission" date="2021-01" db="UniProtKB">
        <authorList>
            <consortium name="EnsemblMetazoa"/>
        </authorList>
    </citation>
    <scope>IDENTIFICATION</scope>
</reference>
<dbReference type="AlphaFoldDB" id="A0A7M7KXH6"/>
<dbReference type="Pfam" id="PF25316">
    <property type="entry name" value="TAF2_3rd"/>
    <property type="match status" value="1"/>
</dbReference>
<dbReference type="CTD" id="6873"/>
<evidence type="ECO:0000256" key="2">
    <source>
        <dbReference type="ARBA" id="ARBA00010937"/>
    </source>
</evidence>
<dbReference type="FunFam" id="2.60.40.1730:FF:000003">
    <property type="entry name" value="Transcription initiation factor TFIID subunit 2"/>
    <property type="match status" value="1"/>
</dbReference>
<dbReference type="CDD" id="cd09839">
    <property type="entry name" value="M1_like_TAF2"/>
    <property type="match status" value="1"/>
</dbReference>
<dbReference type="InterPro" id="IPR037813">
    <property type="entry name" value="TAF2"/>
</dbReference>
<dbReference type="GO" id="GO:0003682">
    <property type="term" value="F:chromatin binding"/>
    <property type="evidence" value="ECO:0007669"/>
    <property type="project" value="TreeGrafter"/>
</dbReference>
<feature type="domain" description="Transcription initiation factor TFIID subunit 2 TPR repeats" evidence="11">
    <location>
        <begin position="633"/>
        <end position="999"/>
    </location>
</feature>
<keyword evidence="5" id="KW-0804">Transcription</keyword>
<dbReference type="RefSeq" id="XP_022672287.1">
    <property type="nucleotide sequence ID" value="XM_022816552.1"/>
</dbReference>
<dbReference type="FunCoup" id="A0A7M7KXH6">
    <property type="interactions" value="1807"/>
</dbReference>
<dbReference type="Pfam" id="PF01433">
    <property type="entry name" value="Peptidase_M1"/>
    <property type="match status" value="1"/>
</dbReference>
<evidence type="ECO:0000256" key="4">
    <source>
        <dbReference type="ARBA" id="ARBA00023015"/>
    </source>
</evidence>
<dbReference type="RefSeq" id="XP_022672279.1">
    <property type="nucleotide sequence ID" value="XM_022816544.1"/>
</dbReference>
<keyword evidence="13" id="KW-1185">Reference proteome</keyword>
<evidence type="ECO:0000256" key="8">
    <source>
        <dbReference type="SAM" id="MobiDB-lite"/>
    </source>
</evidence>
<dbReference type="GO" id="GO:0008237">
    <property type="term" value="F:metallopeptidase activity"/>
    <property type="evidence" value="ECO:0007669"/>
    <property type="project" value="InterPro"/>
</dbReference>
<dbReference type="Gene3D" id="2.60.40.1730">
    <property type="entry name" value="tricorn interacting facor f3 domain"/>
    <property type="match status" value="1"/>
</dbReference>
<dbReference type="KEGG" id="vde:111254991"/>
<dbReference type="GeneID" id="111254991"/>
<dbReference type="InterPro" id="IPR027268">
    <property type="entry name" value="Peptidase_M4/M1_CTD_sf"/>
</dbReference>
<dbReference type="EnsemblMetazoa" id="XM_022816552">
    <property type="protein sequence ID" value="XP_022672287"/>
    <property type="gene ID" value="LOC111254991"/>
</dbReference>
<dbReference type="GO" id="GO:0008270">
    <property type="term" value="F:zinc ion binding"/>
    <property type="evidence" value="ECO:0007669"/>
    <property type="project" value="InterPro"/>
</dbReference>
<evidence type="ECO:0000259" key="11">
    <source>
        <dbReference type="Pfam" id="PF25577"/>
    </source>
</evidence>
<evidence type="ECO:0000256" key="1">
    <source>
        <dbReference type="ARBA" id="ARBA00004123"/>
    </source>
</evidence>
<dbReference type="RefSeq" id="XP_022672297.1">
    <property type="nucleotide sequence ID" value="XM_022816562.1"/>
</dbReference>
<comment type="similarity">
    <text evidence="2">Belongs to the TAF2 family.</text>
</comment>
<dbReference type="OMA" id="EQPDYQW"/>
<dbReference type="EnsemblMetazoa" id="XM_022816544">
    <property type="protein sequence ID" value="XP_022672279"/>
    <property type="gene ID" value="LOC111254991"/>
</dbReference>
<dbReference type="InterPro" id="IPR057345">
    <property type="entry name" value="Ig-like_TAF2"/>
</dbReference>
<evidence type="ECO:0000259" key="9">
    <source>
        <dbReference type="Pfam" id="PF01433"/>
    </source>
</evidence>
<feature type="compositionally biased region" description="Polar residues" evidence="8">
    <location>
        <begin position="1239"/>
        <end position="1252"/>
    </location>
</feature>
<dbReference type="GO" id="GO:0016251">
    <property type="term" value="F:RNA polymerase II general transcription initiation factor activity"/>
    <property type="evidence" value="ECO:0007669"/>
    <property type="project" value="TreeGrafter"/>
</dbReference>
<evidence type="ECO:0000256" key="5">
    <source>
        <dbReference type="ARBA" id="ARBA00023163"/>
    </source>
</evidence>
<keyword evidence="6" id="KW-0539">Nucleus</keyword>
<evidence type="ECO:0000313" key="13">
    <source>
        <dbReference type="Proteomes" id="UP000594260"/>
    </source>
</evidence>
<feature type="domain" description="Transcription initiation factor TFIID subunit 2 Ig-like" evidence="10">
    <location>
        <begin position="513"/>
        <end position="632"/>
    </location>
</feature>
<feature type="compositionally biased region" description="Basic residues" evidence="8">
    <location>
        <begin position="1179"/>
        <end position="1196"/>
    </location>
</feature>
<dbReference type="SUPFAM" id="SSF63737">
    <property type="entry name" value="Leukotriene A4 hydrolase N-terminal domain"/>
    <property type="match status" value="1"/>
</dbReference>
<dbReference type="InterPro" id="IPR014782">
    <property type="entry name" value="Peptidase_M1_dom"/>
</dbReference>
<feature type="region of interest" description="Disordered" evidence="8">
    <location>
        <begin position="1170"/>
        <end position="1217"/>
    </location>
</feature>
<dbReference type="PANTHER" id="PTHR15137:SF9">
    <property type="entry name" value="TRANSCRIPTION INITIATION FACTOR TFIID SUBUNIT 2"/>
    <property type="match status" value="1"/>
</dbReference>
<dbReference type="GO" id="GO:0005669">
    <property type="term" value="C:transcription factor TFIID complex"/>
    <property type="evidence" value="ECO:0007669"/>
    <property type="project" value="InterPro"/>
</dbReference>
<dbReference type="GO" id="GO:0000976">
    <property type="term" value="F:transcription cis-regulatory region binding"/>
    <property type="evidence" value="ECO:0007669"/>
    <property type="project" value="TreeGrafter"/>
</dbReference>
<dbReference type="SUPFAM" id="SSF48371">
    <property type="entry name" value="ARM repeat"/>
    <property type="match status" value="1"/>
</dbReference>